<feature type="domain" description="Orn/DAP/Arg decarboxylase 2 N-terminal" evidence="6">
    <location>
        <begin position="577"/>
        <end position="763"/>
    </location>
</feature>
<dbReference type="InterPro" id="IPR029066">
    <property type="entry name" value="PLP-binding_barrel"/>
</dbReference>
<evidence type="ECO:0000256" key="5">
    <source>
        <dbReference type="SAM" id="MobiDB-lite"/>
    </source>
</evidence>
<dbReference type="SUPFAM" id="SSF51419">
    <property type="entry name" value="PLP-binding barrel"/>
    <property type="match status" value="1"/>
</dbReference>
<keyword evidence="2" id="KW-0456">Lyase</keyword>
<dbReference type="SUPFAM" id="SSF50621">
    <property type="entry name" value="Alanine racemase C-terminal domain-like"/>
    <property type="match status" value="1"/>
</dbReference>
<dbReference type="Gene3D" id="2.40.37.10">
    <property type="entry name" value="Lyase, Ornithine Decarboxylase, Chain A, domain 1"/>
    <property type="match status" value="1"/>
</dbReference>
<dbReference type="InterPro" id="IPR022653">
    <property type="entry name" value="De-COase2_pyr-phos_BS"/>
</dbReference>
<dbReference type="Pfam" id="PF13454">
    <property type="entry name" value="NAD_binding_9"/>
    <property type="match status" value="1"/>
</dbReference>
<dbReference type="EMBL" id="CP046883">
    <property type="protein sequence ID" value="QNH95811.1"/>
    <property type="molecule type" value="Genomic_DNA"/>
</dbReference>
<comment type="cofactor">
    <cofactor evidence="1 4">
        <name>pyridoxal 5'-phosphate</name>
        <dbReference type="ChEBI" id="CHEBI:597326"/>
    </cofactor>
</comment>
<evidence type="ECO:0000313" key="9">
    <source>
        <dbReference type="Proteomes" id="UP000515275"/>
    </source>
</evidence>
<sequence length="979" mass="107267">MRVAIIGAGPRGLWAAEELASRAQRMGVSIGVDIWEKGELGYGSAYAASQPVYKRLNVTSAIIETHLGAFDDWRQDEPVTSADRHFPPRALVGEFLHASWMHLLQHQSPFVRMEVIKERVRSLLPALSETSGASETSRRDENFRETSSSWTVAGEHSSREYDRVLIATGHAPTWSGAEDDVPPSSPRSPVSVRGLALTFIDTALDLTEGRGGRFRSVNDARENWRVTYIPSGEEPERIVPFSRSGRFMETKVDPDSPLGQLELDNVIAPAKNQVLLAESDDELFHVIARTAVDMLACARAAGLGDSGDRFDEVWRVLMGEDAGDPVEDLRLSLDVAVGNAAPHARWAAGMAFRSLYPAIVQRTSFGGRDQLPGFGDCARRMERVAFGPPVINAAKIIALIDAGIIDTSCIDDEKRARTLTEGFIDCVIAPPGVVEDTLVGDLVARGLVLVPEGHRGAWVQRDGSVPHAPGLAIAGRDTEDVVLGPDTLSRTMHDVIPRWAQTIVNAAKNTTINDPGMHATVPLSARLEPWMVQLAQNPKLAQSILDTYSSPTNVLNPSAMRNNVAELVMAGRDKGVDVRVFYARKANKAITFVDTMRDAGHGVDVASYRELRHVLDRGMPGRNIILSAAIKPDELLQLAIDNGVSISVDNVQEMRRIESLARSSGTTAYCAPRVAPRPEALPATRFGELASVWSTALSGFDRQLITLVGAHVHLHGYAAKDRRTALRETFDVIDSMTQAGHRPSFIDLGGGVPMSYLNSAEEYEHFRSELHAMNHGHRTPFTWKADPLPNTYPFYQSPTRGEWLKDVLRKDIVQGLLARNLRLHLEPGRSILDGCGMILARVAFTKTMSDGTPIVGVEMNRTQCRTTSDDILVDPILIRTGHAPSTLDEQHLSTVDKHDLTASDNKASQGFLVGAYCIEDEVIIRRMMEFPRGVCPGDIIAIPNTAGYFMHILESASHQIPLAKNVLYHHGQVALDLID</sequence>
<dbReference type="PANTHER" id="PTHR43727:SF2">
    <property type="entry name" value="GROUP IV DECARBOXYLASE"/>
    <property type="match status" value="1"/>
</dbReference>
<evidence type="ECO:0000256" key="3">
    <source>
        <dbReference type="ARBA" id="ARBA00022898"/>
    </source>
</evidence>
<dbReference type="InterPro" id="IPR009006">
    <property type="entry name" value="Ala_racemase/Decarboxylase_C"/>
</dbReference>
<keyword evidence="3 4" id="KW-0663">Pyridoxal phosphate</keyword>
<evidence type="ECO:0000259" key="7">
    <source>
        <dbReference type="Pfam" id="PF13454"/>
    </source>
</evidence>
<feature type="modified residue" description="N6-(pyridoxal phosphate)lysine" evidence="4">
    <location>
        <position position="585"/>
    </location>
</feature>
<evidence type="ECO:0000259" key="6">
    <source>
        <dbReference type="Pfam" id="PF02784"/>
    </source>
</evidence>
<dbReference type="InterPro" id="IPR022644">
    <property type="entry name" value="De-COase2_N"/>
</dbReference>
<gene>
    <name evidence="8" type="ORF">GP473_03195</name>
</gene>
<dbReference type="PRINTS" id="PR01179">
    <property type="entry name" value="ODADCRBXLASE"/>
</dbReference>
<evidence type="ECO:0000256" key="1">
    <source>
        <dbReference type="ARBA" id="ARBA00001933"/>
    </source>
</evidence>
<keyword evidence="2" id="KW-0210">Decarboxylase</keyword>
<keyword evidence="9" id="KW-1185">Reference proteome</keyword>
<dbReference type="GO" id="GO:0009089">
    <property type="term" value="P:lysine biosynthetic process via diaminopimelate"/>
    <property type="evidence" value="ECO:0007669"/>
    <property type="project" value="TreeGrafter"/>
</dbReference>
<proteinExistence type="predicted"/>
<protein>
    <submittedName>
        <fullName evidence="8">Diaminopimelate decarboxylase</fullName>
    </submittedName>
</protein>
<feature type="domain" description="FAD-dependent urate hydroxylase HpyO/Asp monooxygenase CreE-like FAD/NAD(P)-binding" evidence="7">
    <location>
        <begin position="4"/>
        <end position="128"/>
    </location>
</feature>
<evidence type="ECO:0000256" key="4">
    <source>
        <dbReference type="PIRSR" id="PIRSR600183-50"/>
    </source>
</evidence>
<dbReference type="PANTHER" id="PTHR43727">
    <property type="entry name" value="DIAMINOPIMELATE DECARBOXYLASE"/>
    <property type="match status" value="1"/>
</dbReference>
<dbReference type="Proteomes" id="UP000515275">
    <property type="component" value="Chromosome"/>
</dbReference>
<organism evidence="8 9">
    <name type="scientific">Corynebacterium anserum</name>
    <dbReference type="NCBI Taxonomy" id="2684406"/>
    <lineage>
        <taxon>Bacteria</taxon>
        <taxon>Bacillati</taxon>
        <taxon>Actinomycetota</taxon>
        <taxon>Actinomycetes</taxon>
        <taxon>Mycobacteriales</taxon>
        <taxon>Corynebacteriaceae</taxon>
        <taxon>Corynebacterium</taxon>
    </lineage>
</organism>
<dbReference type="SUPFAM" id="SSF51905">
    <property type="entry name" value="FAD/NAD(P)-binding domain"/>
    <property type="match status" value="1"/>
</dbReference>
<dbReference type="AlphaFoldDB" id="A0A7G7YMU1"/>
<dbReference type="InterPro" id="IPR038732">
    <property type="entry name" value="HpyO/CreE_NAD-binding"/>
</dbReference>
<dbReference type="InterPro" id="IPR036188">
    <property type="entry name" value="FAD/NAD-bd_sf"/>
</dbReference>
<dbReference type="PROSITE" id="PS00878">
    <property type="entry name" value="ODR_DC_2_1"/>
    <property type="match status" value="1"/>
</dbReference>
<dbReference type="Gene3D" id="3.20.20.10">
    <property type="entry name" value="Alanine racemase"/>
    <property type="match status" value="1"/>
</dbReference>
<feature type="region of interest" description="Disordered" evidence="5">
    <location>
        <begin position="128"/>
        <end position="151"/>
    </location>
</feature>
<accession>A0A7G7YMU1</accession>
<evidence type="ECO:0000256" key="2">
    <source>
        <dbReference type="ARBA" id="ARBA00022793"/>
    </source>
</evidence>
<evidence type="ECO:0000313" key="8">
    <source>
        <dbReference type="EMBL" id="QNH95811.1"/>
    </source>
</evidence>
<dbReference type="InterPro" id="IPR000183">
    <property type="entry name" value="Orn/DAP/Arg_de-COase"/>
</dbReference>
<dbReference type="KEGG" id="cans:GP473_03195"/>
<dbReference type="GO" id="GO:0008836">
    <property type="term" value="F:diaminopimelate decarboxylase activity"/>
    <property type="evidence" value="ECO:0007669"/>
    <property type="project" value="TreeGrafter"/>
</dbReference>
<dbReference type="Pfam" id="PF02784">
    <property type="entry name" value="Orn_Arg_deC_N"/>
    <property type="match status" value="1"/>
</dbReference>
<name>A0A7G7YMU1_9CORY</name>
<dbReference type="Gene3D" id="3.50.50.60">
    <property type="entry name" value="FAD/NAD(P)-binding domain"/>
    <property type="match status" value="1"/>
</dbReference>
<feature type="active site" description="Proton donor" evidence="4">
    <location>
        <position position="917"/>
    </location>
</feature>
<dbReference type="RefSeq" id="WP_186277134.1">
    <property type="nucleotide sequence ID" value="NZ_CP046883.1"/>
</dbReference>
<reference evidence="8 9" key="1">
    <citation type="submission" date="2019-12" db="EMBL/GenBank/DDBJ databases">
        <title>Corynebacterium sp. nov., isolated from feces of the Anser Albifrons in China.</title>
        <authorList>
            <person name="Liu Q."/>
        </authorList>
    </citation>
    <scope>NUCLEOTIDE SEQUENCE [LARGE SCALE GENOMIC DNA]</scope>
    <source>
        <strain evidence="8 9">23H37-10</strain>
    </source>
</reference>